<proteinExistence type="predicted"/>
<dbReference type="AlphaFoldDB" id="A0A4S3JP46"/>
<comment type="caution">
    <text evidence="1">The sequence shown here is derived from an EMBL/GenBank/DDBJ whole genome shotgun (WGS) entry which is preliminary data.</text>
</comment>
<dbReference type="EMBL" id="SOSA01000108">
    <property type="protein sequence ID" value="THC96567.1"/>
    <property type="molecule type" value="Genomic_DNA"/>
</dbReference>
<name>A0A4S3JP46_9EURO</name>
<protein>
    <submittedName>
        <fullName evidence="1">Uncharacterized protein</fullName>
    </submittedName>
</protein>
<organism evidence="1 2">
    <name type="scientific">Aspergillus tanneri</name>
    <dbReference type="NCBI Taxonomy" id="1220188"/>
    <lineage>
        <taxon>Eukaryota</taxon>
        <taxon>Fungi</taxon>
        <taxon>Dikarya</taxon>
        <taxon>Ascomycota</taxon>
        <taxon>Pezizomycotina</taxon>
        <taxon>Eurotiomycetes</taxon>
        <taxon>Eurotiomycetidae</taxon>
        <taxon>Eurotiales</taxon>
        <taxon>Aspergillaceae</taxon>
        <taxon>Aspergillus</taxon>
        <taxon>Aspergillus subgen. Circumdati</taxon>
    </lineage>
</organism>
<reference evidence="1 2" key="1">
    <citation type="submission" date="2019-03" db="EMBL/GenBank/DDBJ databases">
        <title>The genome sequence of a newly discovered highly antifungal drug resistant Aspergillus species, Aspergillus tanneri NIH 1004.</title>
        <authorList>
            <person name="Mounaud S."/>
            <person name="Singh I."/>
            <person name="Joardar V."/>
            <person name="Pakala S."/>
            <person name="Pakala S."/>
            <person name="Venepally P."/>
            <person name="Hoover J."/>
            <person name="Nierman W."/>
            <person name="Chung J."/>
            <person name="Losada L."/>
        </authorList>
    </citation>
    <scope>NUCLEOTIDE SEQUENCE [LARGE SCALE GENOMIC DNA]</scope>
    <source>
        <strain evidence="1 2">NIH1004</strain>
    </source>
</reference>
<evidence type="ECO:0000313" key="1">
    <source>
        <dbReference type="EMBL" id="THC96567.1"/>
    </source>
</evidence>
<accession>A0A4S3JP46</accession>
<sequence length="94" mass="10373">MDKFQVLDFAAGLEYLPQELFPQPMDHVLAGENATQDHFQTIVADALAELDPILRKIFQAKKPVDTRSSADAVGADFIADPTFAVARHATLYAR</sequence>
<dbReference type="VEuPathDB" id="FungiDB:EYZ11_003959"/>
<evidence type="ECO:0000313" key="2">
    <source>
        <dbReference type="Proteomes" id="UP000308092"/>
    </source>
</evidence>
<keyword evidence="2" id="KW-1185">Reference proteome</keyword>
<gene>
    <name evidence="1" type="ORF">EYZ11_003959</name>
</gene>
<dbReference type="Proteomes" id="UP000308092">
    <property type="component" value="Unassembled WGS sequence"/>
</dbReference>